<organism evidence="1 2">
    <name type="scientific">Moniliophthora roreri</name>
    <name type="common">Frosty pod rot fungus</name>
    <name type="synonym">Monilia roreri</name>
    <dbReference type="NCBI Taxonomy" id="221103"/>
    <lineage>
        <taxon>Eukaryota</taxon>
        <taxon>Fungi</taxon>
        <taxon>Dikarya</taxon>
        <taxon>Basidiomycota</taxon>
        <taxon>Agaricomycotina</taxon>
        <taxon>Agaricomycetes</taxon>
        <taxon>Agaricomycetidae</taxon>
        <taxon>Agaricales</taxon>
        <taxon>Marasmiineae</taxon>
        <taxon>Marasmiaceae</taxon>
        <taxon>Moniliophthora</taxon>
    </lineage>
</organism>
<gene>
    <name evidence="1" type="ORF">WG66_16355</name>
</gene>
<evidence type="ECO:0000313" key="1">
    <source>
        <dbReference type="EMBL" id="KTB31077.1"/>
    </source>
</evidence>
<proteinExistence type="predicted"/>
<dbReference type="AlphaFoldDB" id="A0A0W0F427"/>
<evidence type="ECO:0000313" key="2">
    <source>
        <dbReference type="Proteomes" id="UP000054988"/>
    </source>
</evidence>
<reference evidence="1 2" key="1">
    <citation type="submission" date="2015-12" db="EMBL/GenBank/DDBJ databases">
        <title>Draft genome sequence of Moniliophthora roreri, the causal agent of frosty pod rot of cacao.</title>
        <authorList>
            <person name="Aime M.C."/>
            <person name="Diaz-Valderrama J.R."/>
            <person name="Kijpornyongpan T."/>
            <person name="Phillips-Mora W."/>
        </authorList>
    </citation>
    <scope>NUCLEOTIDE SEQUENCE [LARGE SCALE GENOMIC DNA]</scope>
    <source>
        <strain evidence="1 2">MCA 2952</strain>
    </source>
</reference>
<accession>A0A0W0F427</accession>
<protein>
    <submittedName>
        <fullName evidence="1">Uncharacterized protein</fullName>
    </submittedName>
</protein>
<comment type="caution">
    <text evidence="1">The sequence shown here is derived from an EMBL/GenBank/DDBJ whole genome shotgun (WGS) entry which is preliminary data.</text>
</comment>
<dbReference type="Proteomes" id="UP000054988">
    <property type="component" value="Unassembled WGS sequence"/>
</dbReference>
<sequence length="462" mass="53594">MPHLPAEIIEIIVGFATDVTVVQGYQHRHYMEPYFQRLRKREILHTLSLVSRNWLPACRRGHFKRNDVVFDVQESQNISDFLDILRGRDQLPNLPHILSFFVTITLNTPIACAGSIARYPEEVFNFLDELAQRKEFFRPRTLCIYDNLVKLPDQGGICHRSDLISAIAKTFPTITEFHFGTNVFDGFYTNFDHLVFFFKEIQELDVRCWSISSSPNDDGNLHTYRFPEGLRALQYSDPFFIPSDNLESTLSWLQSHPPLRQMRRLSFVKAVPSSRAVIQAFINICPNLDTFYLSCWNGDKTHETTGVIDLSHNKDLNRLCFYIPGFGNTNSDFSVREEALLNTILLTVRTATSLRGSLEFLVDASYFCERAISWWYSLGEAISALPQDVLVKIRMDYGSGFLFGRAKGESIIRRGFRNLLKHRRFLFSTEGRDGWLYKPRGWDDFEEVVDQYTWKTIAIEDE</sequence>
<dbReference type="EMBL" id="LATX01002352">
    <property type="protein sequence ID" value="KTB31077.1"/>
    <property type="molecule type" value="Genomic_DNA"/>
</dbReference>
<name>A0A0W0F427_MONRR</name>